<evidence type="ECO:0000313" key="10">
    <source>
        <dbReference type="Proteomes" id="UP000245086"/>
    </source>
</evidence>
<dbReference type="AlphaFoldDB" id="A0A2P2EA11"/>
<keyword evidence="5" id="KW-0680">Restriction system</keyword>
<keyword evidence="3 7" id="KW-0808">Transferase</keyword>
<evidence type="ECO:0000256" key="6">
    <source>
        <dbReference type="ARBA" id="ARBA00047422"/>
    </source>
</evidence>
<evidence type="ECO:0000313" key="9">
    <source>
        <dbReference type="EMBL" id="GBF57884.1"/>
    </source>
</evidence>
<dbReference type="Proteomes" id="UP000245086">
    <property type="component" value="Unassembled WGS sequence"/>
</dbReference>
<gene>
    <name evidence="9" type="primary">hhaIM</name>
    <name evidence="9" type="ORF">PbB2_01554</name>
</gene>
<evidence type="ECO:0000256" key="7">
    <source>
        <dbReference type="PROSITE-ProRule" id="PRU01016"/>
    </source>
</evidence>
<dbReference type="InterPro" id="IPR001525">
    <property type="entry name" value="C5_MeTfrase"/>
</dbReference>
<keyword evidence="10" id="KW-1185">Reference proteome</keyword>
<dbReference type="PRINTS" id="PR00105">
    <property type="entry name" value="C5METTRFRASE"/>
</dbReference>
<dbReference type="PROSITE" id="PS51679">
    <property type="entry name" value="SAM_MT_C5"/>
    <property type="match status" value="1"/>
</dbReference>
<dbReference type="EC" id="2.1.1.37" evidence="1"/>
<dbReference type="PANTHER" id="PTHR46098:SF1">
    <property type="entry name" value="TRNA (CYTOSINE(38)-C(5))-METHYLTRANSFERASE"/>
    <property type="match status" value="1"/>
</dbReference>
<proteinExistence type="inferred from homology"/>
<dbReference type="REBASE" id="263285">
    <property type="entry name" value="M.PbaCO2ORF1554P"/>
</dbReference>
<dbReference type="NCBIfam" id="TIGR00675">
    <property type="entry name" value="dcm"/>
    <property type="match status" value="1"/>
</dbReference>
<dbReference type="Pfam" id="PF00145">
    <property type="entry name" value="DNA_methylase"/>
    <property type="match status" value="1"/>
</dbReference>
<comment type="caution">
    <text evidence="9">The sequence shown here is derived from an EMBL/GenBank/DDBJ whole genome shotgun (WGS) entry which is preliminary data.</text>
</comment>
<evidence type="ECO:0000256" key="2">
    <source>
        <dbReference type="ARBA" id="ARBA00022603"/>
    </source>
</evidence>
<dbReference type="InterPro" id="IPR029063">
    <property type="entry name" value="SAM-dependent_MTases_sf"/>
</dbReference>
<comment type="catalytic activity">
    <reaction evidence="6">
        <text>a 2'-deoxycytidine in DNA + S-adenosyl-L-methionine = a 5-methyl-2'-deoxycytidine in DNA + S-adenosyl-L-homocysteine + H(+)</text>
        <dbReference type="Rhea" id="RHEA:13681"/>
        <dbReference type="Rhea" id="RHEA-COMP:11369"/>
        <dbReference type="Rhea" id="RHEA-COMP:11370"/>
        <dbReference type="ChEBI" id="CHEBI:15378"/>
        <dbReference type="ChEBI" id="CHEBI:57856"/>
        <dbReference type="ChEBI" id="CHEBI:59789"/>
        <dbReference type="ChEBI" id="CHEBI:85452"/>
        <dbReference type="ChEBI" id="CHEBI:85454"/>
        <dbReference type="EC" id="2.1.1.37"/>
    </reaction>
</comment>
<reference evidence="9 10" key="1">
    <citation type="journal article" date="2018" name="Genome Announc.">
        <title>Draft Genome Sequence of "Candidatus Phycosocius bacilliformis," an Alphaproteobacterial Ectosymbiont of the Hydrocarbon-Producing Green Alga Botryococcus braunii.</title>
        <authorList>
            <person name="Tanabe Y."/>
            <person name="Yamaguchi H."/>
            <person name="Watanabe M.M."/>
        </authorList>
    </citation>
    <scope>NUCLEOTIDE SEQUENCE [LARGE SCALE GENOMIC DNA]</scope>
    <source>
        <strain evidence="9 10">BOTRYCO-2</strain>
    </source>
</reference>
<evidence type="ECO:0000256" key="3">
    <source>
        <dbReference type="ARBA" id="ARBA00022679"/>
    </source>
</evidence>
<comment type="similarity">
    <text evidence="7 8">Belongs to the class I-like SAM-binding methyltransferase superfamily. C5-methyltransferase family.</text>
</comment>
<feature type="active site" evidence="7">
    <location>
        <position position="90"/>
    </location>
</feature>
<organism evidence="9 10">
    <name type="scientific">Candidatus Phycosocius bacilliformis</name>
    <dbReference type="NCBI Taxonomy" id="1445552"/>
    <lineage>
        <taxon>Bacteria</taxon>
        <taxon>Pseudomonadati</taxon>
        <taxon>Pseudomonadota</taxon>
        <taxon>Alphaproteobacteria</taxon>
        <taxon>Caulobacterales</taxon>
        <taxon>Caulobacterales incertae sedis</taxon>
        <taxon>Candidatus Phycosocius</taxon>
    </lineage>
</organism>
<evidence type="ECO:0000256" key="8">
    <source>
        <dbReference type="RuleBase" id="RU000416"/>
    </source>
</evidence>
<dbReference type="GO" id="GO:0003886">
    <property type="term" value="F:DNA (cytosine-5-)-methyltransferase activity"/>
    <property type="evidence" value="ECO:0007669"/>
    <property type="project" value="UniProtKB-EC"/>
</dbReference>
<dbReference type="GO" id="GO:0009307">
    <property type="term" value="P:DNA restriction-modification system"/>
    <property type="evidence" value="ECO:0007669"/>
    <property type="project" value="UniProtKB-KW"/>
</dbReference>
<keyword evidence="2 7" id="KW-0489">Methyltransferase</keyword>
<name>A0A2P2EA11_9PROT</name>
<dbReference type="SUPFAM" id="SSF53335">
    <property type="entry name" value="S-adenosyl-L-methionine-dependent methyltransferases"/>
    <property type="match status" value="1"/>
</dbReference>
<dbReference type="Gene3D" id="3.90.120.10">
    <property type="entry name" value="DNA Methylase, subunit A, domain 2"/>
    <property type="match status" value="1"/>
</dbReference>
<evidence type="ECO:0000256" key="1">
    <source>
        <dbReference type="ARBA" id="ARBA00011975"/>
    </source>
</evidence>
<dbReference type="EMBL" id="BFBR01000004">
    <property type="protein sequence ID" value="GBF57884.1"/>
    <property type="molecule type" value="Genomic_DNA"/>
</dbReference>
<accession>A0A2P2EA11</accession>
<keyword evidence="4 7" id="KW-0949">S-adenosyl-L-methionine</keyword>
<sequence length="405" mass="43871">MVSSEPFLDSLPVTPSPKPIALEFFAGGGLARLGLEPWFDVAWANDIDPMKCAAWRANFGAEGLIEGDVATLDGGTIPPSPCLAWASFPCQDLSLAGDRAGLSGRRSGTFFGFMDRLNDLARRGDPAPVVVVENVKGLLNSRQGADFTHLMAALATAGYRAGCLEIDAASFLPHSRPRVFIVAVRRDWPIHPALVSKPGAPNPFLTQAVMHAMDRLPAELQSHRVDWHLPAPDRKPPSLADLVDHGDQTWWTQAKVAQFFTQLSPAHAARLAALQADGGAHIGTMYRRIRTDQGSKHQRAEIRFDGVAGCLRTPAGGSSRQFWIMVEGNNIRIRPINPREAMRLMGVADTYHLPHSTLAGLKIAGDGVAVPVVAWLSQHLLAPLAQAQPRSLHHDARLGPMAERI</sequence>
<dbReference type="PANTHER" id="PTHR46098">
    <property type="entry name" value="TRNA (CYTOSINE(38)-C(5))-METHYLTRANSFERASE"/>
    <property type="match status" value="1"/>
</dbReference>
<dbReference type="GO" id="GO:0032259">
    <property type="term" value="P:methylation"/>
    <property type="evidence" value="ECO:0007669"/>
    <property type="project" value="UniProtKB-KW"/>
</dbReference>
<protein>
    <recommendedName>
        <fullName evidence="1">DNA (cytosine-5-)-methyltransferase</fullName>
        <ecNumber evidence="1">2.1.1.37</ecNumber>
    </recommendedName>
</protein>
<dbReference type="InterPro" id="IPR050750">
    <property type="entry name" value="C5-MTase"/>
</dbReference>
<evidence type="ECO:0000256" key="5">
    <source>
        <dbReference type="ARBA" id="ARBA00022747"/>
    </source>
</evidence>
<dbReference type="Gene3D" id="3.40.50.150">
    <property type="entry name" value="Vaccinia Virus protein VP39"/>
    <property type="match status" value="1"/>
</dbReference>
<evidence type="ECO:0000256" key="4">
    <source>
        <dbReference type="ARBA" id="ARBA00022691"/>
    </source>
</evidence>